<dbReference type="Gene3D" id="1.25.40.10">
    <property type="entry name" value="Tetratricopeptide repeat domain"/>
    <property type="match status" value="1"/>
</dbReference>
<accession>A0ABW9YL90</accession>
<proteinExistence type="predicted"/>
<dbReference type="Proteomes" id="UP000738517">
    <property type="component" value="Unassembled WGS sequence"/>
</dbReference>
<dbReference type="InterPro" id="IPR011990">
    <property type="entry name" value="TPR-like_helical_dom_sf"/>
</dbReference>
<keyword evidence="3" id="KW-1185">Reference proteome</keyword>
<gene>
    <name evidence="2" type="ORF">EIZ48_19025</name>
</gene>
<feature type="chain" id="PRO_5045892548" description="Tetratricopeptide repeat protein" evidence="1">
    <location>
        <begin position="33"/>
        <end position="359"/>
    </location>
</feature>
<dbReference type="SUPFAM" id="SSF48452">
    <property type="entry name" value="TPR-like"/>
    <property type="match status" value="1"/>
</dbReference>
<evidence type="ECO:0000313" key="2">
    <source>
        <dbReference type="EMBL" id="NBI54614.1"/>
    </source>
</evidence>
<dbReference type="RefSeq" id="WP_160654787.1">
    <property type="nucleotide sequence ID" value="NZ_RSEJ01000022.1"/>
</dbReference>
<comment type="caution">
    <text evidence="2">The sequence shown here is derived from an EMBL/GenBank/DDBJ whole genome shotgun (WGS) entry which is preliminary data.</text>
</comment>
<reference evidence="2 3" key="1">
    <citation type="journal article" date="2017" name="Int. J. Syst. Evol. Microbiol.">
        <title>Photobacterium alginatilyticum sp. nov., a marine bacterium isolated from bottom seawater.</title>
        <authorList>
            <person name="Wang X."/>
            <person name="Wang Y."/>
            <person name="Yang X."/>
            <person name="Sun H."/>
            <person name="Li B."/>
            <person name="Zhang X.H."/>
        </authorList>
    </citation>
    <scope>NUCLEOTIDE SEQUENCE [LARGE SCALE GENOMIC DNA]</scope>
    <source>
        <strain evidence="2 3">P03D4</strain>
    </source>
</reference>
<evidence type="ECO:0000313" key="3">
    <source>
        <dbReference type="Proteomes" id="UP000738517"/>
    </source>
</evidence>
<keyword evidence="1" id="KW-0732">Signal</keyword>
<sequence>MNKLSFSLRSIAKPAVSAALTLSLLAPLQVNAQSSEAADAQAESDTGLLVTRGSTVTEDTQSAQLQKWVYIAQDQRQSDEDRAEALRQLARYPSQNSLVAVVRGLRDDSAVVREAAVIGAEPYQFEHRWRMVSPLLNDPVLQVKMAATTSLIRDFGNMSPEQQAMMENPTSALIRHLSEQEDEGMQLLLADIYRWHQEFGRASRHYQRLLADNKINPQIWLSMADNQRAQGLDSDALVTLEQAIERLPNEANLHYSKALTLVRLEQKAAAAKAMQHAAKLAKTNSYFWYLSGVLQESVNLDAAISAFEQAYLISGAPEQLYAVCDIYIRNGHQKTDACLQELGKIAPEYVINELQSKRG</sequence>
<dbReference type="EMBL" id="RSEJ01000022">
    <property type="protein sequence ID" value="NBI54614.1"/>
    <property type="molecule type" value="Genomic_DNA"/>
</dbReference>
<feature type="signal peptide" evidence="1">
    <location>
        <begin position="1"/>
        <end position="32"/>
    </location>
</feature>
<evidence type="ECO:0000256" key="1">
    <source>
        <dbReference type="SAM" id="SignalP"/>
    </source>
</evidence>
<dbReference type="InterPro" id="IPR016024">
    <property type="entry name" value="ARM-type_fold"/>
</dbReference>
<name>A0ABW9YL90_9GAMM</name>
<evidence type="ECO:0008006" key="4">
    <source>
        <dbReference type="Google" id="ProtNLM"/>
    </source>
</evidence>
<organism evidence="2 3">
    <name type="scientific">Photobacterium alginatilyticum</name>
    <dbReference type="NCBI Taxonomy" id="1775171"/>
    <lineage>
        <taxon>Bacteria</taxon>
        <taxon>Pseudomonadati</taxon>
        <taxon>Pseudomonadota</taxon>
        <taxon>Gammaproteobacteria</taxon>
        <taxon>Vibrionales</taxon>
        <taxon>Vibrionaceae</taxon>
        <taxon>Photobacterium</taxon>
    </lineage>
</organism>
<dbReference type="SUPFAM" id="SSF48371">
    <property type="entry name" value="ARM repeat"/>
    <property type="match status" value="1"/>
</dbReference>
<protein>
    <recommendedName>
        <fullName evidence="4">Tetratricopeptide repeat protein</fullName>
    </recommendedName>
</protein>